<evidence type="ECO:0000313" key="3">
    <source>
        <dbReference type="EMBL" id="KFI73031.1"/>
    </source>
</evidence>
<feature type="compositionally biased region" description="Low complexity" evidence="1">
    <location>
        <begin position="14"/>
        <end position="26"/>
    </location>
</feature>
<proteinExistence type="predicted"/>
<dbReference type="PANTHER" id="PTHR43265">
    <property type="entry name" value="ESTERASE ESTD"/>
    <property type="match status" value="1"/>
</dbReference>
<dbReference type="Proteomes" id="UP000029014">
    <property type="component" value="Unassembled WGS sequence"/>
</dbReference>
<keyword evidence="2" id="KW-0812">Transmembrane</keyword>
<organism evidence="3 4">
    <name type="scientific">Bifidobacterium minimum</name>
    <dbReference type="NCBI Taxonomy" id="1693"/>
    <lineage>
        <taxon>Bacteria</taxon>
        <taxon>Bacillati</taxon>
        <taxon>Actinomycetota</taxon>
        <taxon>Actinomycetes</taxon>
        <taxon>Bifidobacteriales</taxon>
        <taxon>Bifidobacteriaceae</taxon>
        <taxon>Bifidobacterium</taxon>
    </lineage>
</organism>
<evidence type="ECO:0000256" key="1">
    <source>
        <dbReference type="SAM" id="MobiDB-lite"/>
    </source>
</evidence>
<keyword evidence="3" id="KW-0378">Hydrolase</keyword>
<dbReference type="AlphaFoldDB" id="A0A087BPT1"/>
<name>A0A087BPT1_9BIFI</name>
<sequence>MATMVCVSNEQENDPAAVPDDSSASAKGGLDAPWSRARRLSVAMPIAVILVAILVFVSHATAVTWNNEPSGQTVDTLTSDTDVTFAGEDASTPTRDTYKVDKKVTRMTVTRSSTGETESVRVLMRSPRGASGRRPAIVFMHGAGYGTIDDSYGDVASILASAGFVTAVMDKPVWSTDDITRDYPASAAAYDKVIEYLRTLDNVNPDNVGIYANSESTWIASYLLGIDHRVAFQVLLSPMVSTPRRSIGFLASQNFTLAGANRGYQSVVRRVLRVDGELFGLTNFDLNTMNTRAYSIPTLVVYGSKDVMTAQVSGVHNILRLSHKAGNWNVTIRSYPVASHVLRLGDESQSNTPLVDGYLDDLTAWCVGTSLGLRQTSDRIAGATIYQSIPIPSELKADRPLTIYGTILHVMMILLLLASLMLGLVALGRKIRYMIRRRGPALGFLHGFGGSLLALIMMTVAAMLLLVAGFAEVVMRVVRLAWGAAPNDSGGIADWSWPVIQIACVLVVVAWSRLIAHLIEVSQRRGIIRWPPRQGSIRAVVSGHEPVLASTRLARVLFWLSSAAMFSVMLVFAFWGLFLY</sequence>
<gene>
    <name evidence="3" type="ORF">BMIN_0748</name>
</gene>
<keyword evidence="4" id="KW-1185">Reference proteome</keyword>
<feature type="region of interest" description="Disordered" evidence="1">
    <location>
        <begin position="1"/>
        <end position="31"/>
    </location>
</feature>
<evidence type="ECO:0000313" key="4">
    <source>
        <dbReference type="Proteomes" id="UP000029014"/>
    </source>
</evidence>
<feature type="transmembrane region" description="Helical" evidence="2">
    <location>
        <begin position="556"/>
        <end position="578"/>
    </location>
</feature>
<dbReference type="EMBL" id="JGZD01000008">
    <property type="protein sequence ID" value="KFI73031.1"/>
    <property type="molecule type" value="Genomic_DNA"/>
</dbReference>
<keyword evidence="2" id="KW-0472">Membrane</keyword>
<comment type="caution">
    <text evidence="3">The sequence shown here is derived from an EMBL/GenBank/DDBJ whole genome shotgun (WGS) entry which is preliminary data.</text>
</comment>
<dbReference type="Gene3D" id="3.40.50.1820">
    <property type="entry name" value="alpha/beta hydrolase"/>
    <property type="match status" value="1"/>
</dbReference>
<feature type="transmembrane region" description="Helical" evidence="2">
    <location>
        <begin position="448"/>
        <end position="475"/>
    </location>
</feature>
<dbReference type="eggNOG" id="COG0657">
    <property type="taxonomic scope" value="Bacteria"/>
</dbReference>
<feature type="compositionally biased region" description="Polar residues" evidence="1">
    <location>
        <begin position="1"/>
        <end position="10"/>
    </location>
</feature>
<dbReference type="SUPFAM" id="SSF53474">
    <property type="entry name" value="alpha/beta-Hydrolases"/>
    <property type="match status" value="1"/>
</dbReference>
<dbReference type="GO" id="GO:0052689">
    <property type="term" value="F:carboxylic ester hydrolase activity"/>
    <property type="evidence" value="ECO:0007669"/>
    <property type="project" value="TreeGrafter"/>
</dbReference>
<keyword evidence="2" id="KW-1133">Transmembrane helix</keyword>
<feature type="transmembrane region" description="Helical" evidence="2">
    <location>
        <begin position="495"/>
        <end position="516"/>
    </location>
</feature>
<dbReference type="InterPro" id="IPR029058">
    <property type="entry name" value="AB_hydrolase_fold"/>
</dbReference>
<dbReference type="PANTHER" id="PTHR43265:SF1">
    <property type="entry name" value="ESTERASE ESTD"/>
    <property type="match status" value="1"/>
</dbReference>
<accession>A0A087BPT1</accession>
<feature type="transmembrane region" description="Helical" evidence="2">
    <location>
        <begin position="42"/>
        <end position="65"/>
    </location>
</feature>
<reference evidence="3 4" key="1">
    <citation type="submission" date="2014-03" db="EMBL/GenBank/DDBJ databases">
        <title>Genomics of Bifidobacteria.</title>
        <authorList>
            <person name="Ventura M."/>
            <person name="Milani C."/>
            <person name="Lugli G.A."/>
        </authorList>
    </citation>
    <scope>NUCLEOTIDE SEQUENCE [LARGE SCALE GENOMIC DNA]</scope>
    <source>
        <strain evidence="3 4">LMG 11592</strain>
    </source>
</reference>
<protein>
    <submittedName>
        <fullName evidence="3">Hydrolase</fullName>
    </submittedName>
</protein>
<dbReference type="STRING" id="1693.BMIN_0748"/>
<feature type="transmembrane region" description="Helical" evidence="2">
    <location>
        <begin position="401"/>
        <end position="427"/>
    </location>
</feature>
<evidence type="ECO:0000256" key="2">
    <source>
        <dbReference type="SAM" id="Phobius"/>
    </source>
</evidence>
<dbReference type="InterPro" id="IPR053145">
    <property type="entry name" value="AB_hydrolase_Est10"/>
</dbReference>